<organism evidence="2 3">
    <name type="scientific">Dryococelus australis</name>
    <dbReference type="NCBI Taxonomy" id="614101"/>
    <lineage>
        <taxon>Eukaryota</taxon>
        <taxon>Metazoa</taxon>
        <taxon>Ecdysozoa</taxon>
        <taxon>Arthropoda</taxon>
        <taxon>Hexapoda</taxon>
        <taxon>Insecta</taxon>
        <taxon>Pterygota</taxon>
        <taxon>Neoptera</taxon>
        <taxon>Polyneoptera</taxon>
        <taxon>Phasmatodea</taxon>
        <taxon>Verophasmatodea</taxon>
        <taxon>Anareolatae</taxon>
        <taxon>Phasmatidae</taxon>
        <taxon>Eurycanthinae</taxon>
        <taxon>Dryococelus</taxon>
    </lineage>
</organism>
<evidence type="ECO:0000256" key="1">
    <source>
        <dbReference type="SAM" id="MobiDB-lite"/>
    </source>
</evidence>
<evidence type="ECO:0000313" key="2">
    <source>
        <dbReference type="EMBL" id="KAJ8878531.1"/>
    </source>
</evidence>
<sequence>MRVTSLSVGAALGCLAGFYHLWGGGGVCVMSDIKVKMVLTAVSVGLGVRWLALVQVNLSRLCKWCHHLPPDKAGPASKSSRLCIHRSAVHLAKGSGRWAEPKRSVLGRRGEEGKKVHNLGCVLNHSTCFVQLGWFTISIGYRLFTEKFLLDDLFPFCPSTTPLPLPTPAGRCAFFSPSTGASPAFSPQRQEGRGPERCTHQPPRKSWQAETIGAKEQSVKEPRETHMSAHNNNQPLISSAKPRINRIASLVKNILSFRLLVCDKEAKLSAAGENNAKVHAERQEYCVLVEILALCGDDAVVRGSLIHIASVLLCLKRYMIPVYSPFVNGMVVDSQLTKVCRTEFPVHPGMLGVTVAKVGGVRVRLILHKSVTSRSTGAGSEGYIVPPETL</sequence>
<name>A0ABQ9H2L5_9NEOP</name>
<comment type="caution">
    <text evidence="2">The sequence shown here is derived from an EMBL/GenBank/DDBJ whole genome shotgun (WGS) entry which is preliminary data.</text>
</comment>
<accession>A0ABQ9H2L5</accession>
<dbReference type="EMBL" id="JARBHB010000007">
    <property type="protein sequence ID" value="KAJ8878531.1"/>
    <property type="molecule type" value="Genomic_DNA"/>
</dbReference>
<protein>
    <submittedName>
        <fullName evidence="2">Uncharacterized protein</fullName>
    </submittedName>
</protein>
<feature type="region of interest" description="Disordered" evidence="1">
    <location>
        <begin position="181"/>
        <end position="235"/>
    </location>
</feature>
<proteinExistence type="predicted"/>
<reference evidence="2 3" key="1">
    <citation type="submission" date="2023-02" db="EMBL/GenBank/DDBJ databases">
        <title>LHISI_Scaffold_Assembly.</title>
        <authorList>
            <person name="Stuart O.P."/>
            <person name="Cleave R."/>
            <person name="Magrath M.J.L."/>
            <person name="Mikheyev A.S."/>
        </authorList>
    </citation>
    <scope>NUCLEOTIDE SEQUENCE [LARGE SCALE GENOMIC DNA]</scope>
    <source>
        <strain evidence="2">Daus_M_001</strain>
        <tissue evidence="2">Leg muscle</tissue>
    </source>
</reference>
<dbReference type="Proteomes" id="UP001159363">
    <property type="component" value="Chromosome 6"/>
</dbReference>
<gene>
    <name evidence="2" type="ORF">PR048_019109</name>
</gene>
<keyword evidence="3" id="KW-1185">Reference proteome</keyword>
<evidence type="ECO:0000313" key="3">
    <source>
        <dbReference type="Proteomes" id="UP001159363"/>
    </source>
</evidence>
<feature type="compositionally biased region" description="Basic and acidic residues" evidence="1">
    <location>
        <begin position="217"/>
        <end position="227"/>
    </location>
</feature>
<feature type="compositionally biased region" description="Basic and acidic residues" evidence="1">
    <location>
        <begin position="190"/>
        <end position="199"/>
    </location>
</feature>